<evidence type="ECO:0000256" key="1">
    <source>
        <dbReference type="SAM" id="MobiDB-lite"/>
    </source>
</evidence>
<comment type="caution">
    <text evidence="2">The sequence shown here is derived from an EMBL/GenBank/DDBJ whole genome shotgun (WGS) entry which is preliminary data.</text>
</comment>
<dbReference type="InterPro" id="IPR021736">
    <property type="entry name" value="DUF3305"/>
</dbReference>
<proteinExistence type="predicted"/>
<reference evidence="2 3" key="1">
    <citation type="submission" date="2020-09" db="EMBL/GenBank/DDBJ databases">
        <title>Genome seq and assembly of Limnohabitants sp.</title>
        <authorList>
            <person name="Chhetri G."/>
        </authorList>
    </citation>
    <scope>NUCLEOTIDE SEQUENCE [LARGE SCALE GENOMIC DNA]</scope>
    <source>
        <strain evidence="2 3">JUR4</strain>
    </source>
</reference>
<gene>
    <name evidence="2" type="ORF">IC609_02055</name>
</gene>
<name>A0A927IKP0_9BURK</name>
<dbReference type="AlphaFoldDB" id="A0A927IKP0"/>
<sequence>MRRMTEQPVSSVRPQVRVAVLMRREPVQGAMARWQPWRWVLADVVPHEAGFGSEPRCLRQSDHEALWLYPNWTVELFPDDAQGYWLNASSPTPCYFVMWRHIDADDGGDPVAVPQAVSLSYHDAGRWLDAQEMVENVAAPADVVQWLHGFAAEHFVPEVKKRQRPQSFQRLTDRFGQPASVSTESKRKGGGRAP</sequence>
<evidence type="ECO:0000313" key="3">
    <source>
        <dbReference type="Proteomes" id="UP000647424"/>
    </source>
</evidence>
<keyword evidence="3" id="KW-1185">Reference proteome</keyword>
<protein>
    <submittedName>
        <fullName evidence="2">DUF3305 domain-containing protein</fullName>
    </submittedName>
</protein>
<accession>A0A927IKP0</accession>
<dbReference type="Proteomes" id="UP000647424">
    <property type="component" value="Unassembled WGS sequence"/>
</dbReference>
<dbReference type="Pfam" id="PF11749">
    <property type="entry name" value="DUF3305"/>
    <property type="match status" value="1"/>
</dbReference>
<feature type="region of interest" description="Disordered" evidence="1">
    <location>
        <begin position="161"/>
        <end position="194"/>
    </location>
</feature>
<dbReference type="EMBL" id="JACYFT010000001">
    <property type="protein sequence ID" value="MBD8049310.1"/>
    <property type="molecule type" value="Genomic_DNA"/>
</dbReference>
<organism evidence="2 3">
    <name type="scientific">Limnohabitans radicicola</name>
    <dbReference type="NCBI Taxonomy" id="2771427"/>
    <lineage>
        <taxon>Bacteria</taxon>
        <taxon>Pseudomonadati</taxon>
        <taxon>Pseudomonadota</taxon>
        <taxon>Betaproteobacteria</taxon>
        <taxon>Burkholderiales</taxon>
        <taxon>Comamonadaceae</taxon>
        <taxon>Limnohabitans</taxon>
    </lineage>
</organism>
<evidence type="ECO:0000313" key="2">
    <source>
        <dbReference type="EMBL" id="MBD8049310.1"/>
    </source>
</evidence>